<dbReference type="OrthoDB" id="10013134at2"/>
<dbReference type="PATRIC" id="fig|1301098.3.peg.5455"/>
<reference evidence="2 3" key="2">
    <citation type="submission" date="2014-05" db="EMBL/GenBank/DDBJ databases">
        <title>Genome sequence of the 3-chlorobenzoate degrading bacterium Pseudomonas knackmussii B13 shows multiple evidence for horizontal gene transfer.</title>
        <authorList>
            <person name="Miyazaki R."/>
            <person name="Bertelli C."/>
            <person name="Falquet L."/>
            <person name="Robinson-Rechavi M."/>
            <person name="Gharib W."/>
            <person name="Roy S."/>
            <person name="Van der Meer J.R."/>
        </authorList>
    </citation>
    <scope>NUCLEOTIDE SEQUENCE [LARGE SCALE GENOMIC DNA]</scope>
    <source>
        <strain evidence="2 3">B13</strain>
    </source>
</reference>
<dbReference type="RefSeq" id="WP_043256149.1">
    <property type="nucleotide sequence ID" value="NZ_HG322950.1"/>
</dbReference>
<name>A0A024HQ48_PSEKB</name>
<feature type="compositionally biased region" description="Basic and acidic residues" evidence="1">
    <location>
        <begin position="53"/>
        <end position="63"/>
    </location>
</feature>
<accession>A0A024HQ48</accession>
<evidence type="ECO:0000256" key="1">
    <source>
        <dbReference type="SAM" id="MobiDB-lite"/>
    </source>
</evidence>
<gene>
    <name evidence="2" type="ORF">PKB_5474</name>
</gene>
<evidence type="ECO:0000313" key="2">
    <source>
        <dbReference type="EMBL" id="CDF86784.1"/>
    </source>
</evidence>
<dbReference type="STRING" id="1301098.PKB_5474"/>
<dbReference type="Proteomes" id="UP000025241">
    <property type="component" value="Chromosome I"/>
</dbReference>
<dbReference type="HOGENOM" id="CLU_2035993_0_0_6"/>
<keyword evidence="3" id="KW-1185">Reference proteome</keyword>
<proteinExistence type="predicted"/>
<evidence type="ECO:0000313" key="3">
    <source>
        <dbReference type="Proteomes" id="UP000025241"/>
    </source>
</evidence>
<reference evidence="2 3" key="1">
    <citation type="submission" date="2013-03" db="EMBL/GenBank/DDBJ databases">
        <authorList>
            <person name="Linke B."/>
        </authorList>
    </citation>
    <scope>NUCLEOTIDE SEQUENCE [LARGE SCALE GENOMIC DNA]</scope>
    <source>
        <strain evidence="2 3">B13</strain>
    </source>
</reference>
<dbReference type="EMBL" id="HG322950">
    <property type="protein sequence ID" value="CDF86784.1"/>
    <property type="molecule type" value="Genomic_DNA"/>
</dbReference>
<sequence>MNDPIDSGPRRETTEPLPAPKASGAQRDDPAPGATAGQSPFDLAAAGIAKPSPRPEESRRLTQWRQRVDAVRLAWSKVAGRARFPRVGQVRQALCAVQKRYSMTREEASRMASKLFHRDPS</sequence>
<protein>
    <submittedName>
        <fullName evidence="2">Uncharacterized protein</fullName>
    </submittedName>
</protein>
<dbReference type="KEGG" id="pkc:PKB_5474"/>
<dbReference type="AlphaFoldDB" id="A0A024HQ48"/>
<organism evidence="2 3">
    <name type="scientific">Pseudomonas knackmussii (strain DSM 6978 / CCUG 54928 / LMG 23759 / B13)</name>
    <dbReference type="NCBI Taxonomy" id="1301098"/>
    <lineage>
        <taxon>Bacteria</taxon>
        <taxon>Pseudomonadati</taxon>
        <taxon>Pseudomonadota</taxon>
        <taxon>Gammaproteobacteria</taxon>
        <taxon>Pseudomonadales</taxon>
        <taxon>Pseudomonadaceae</taxon>
        <taxon>Pseudomonas</taxon>
    </lineage>
</organism>
<feature type="region of interest" description="Disordered" evidence="1">
    <location>
        <begin position="1"/>
        <end position="63"/>
    </location>
</feature>